<dbReference type="EMBL" id="BMAW01063681">
    <property type="protein sequence ID" value="GFT41396.1"/>
    <property type="molecule type" value="Genomic_DNA"/>
</dbReference>
<feature type="non-terminal residue" evidence="1">
    <location>
        <position position="49"/>
    </location>
</feature>
<accession>A0A8X6TS93</accession>
<proteinExistence type="predicted"/>
<sequence>MLASSDNRLNKRNERSSRFEALNHSFRHAVRLSFVLPVGAATINKTRER</sequence>
<organism evidence="1 2">
    <name type="scientific">Nephila pilipes</name>
    <name type="common">Giant wood spider</name>
    <name type="synonym">Nephila maculata</name>
    <dbReference type="NCBI Taxonomy" id="299642"/>
    <lineage>
        <taxon>Eukaryota</taxon>
        <taxon>Metazoa</taxon>
        <taxon>Ecdysozoa</taxon>
        <taxon>Arthropoda</taxon>
        <taxon>Chelicerata</taxon>
        <taxon>Arachnida</taxon>
        <taxon>Araneae</taxon>
        <taxon>Araneomorphae</taxon>
        <taxon>Entelegynae</taxon>
        <taxon>Araneoidea</taxon>
        <taxon>Nephilidae</taxon>
        <taxon>Nephila</taxon>
    </lineage>
</organism>
<gene>
    <name evidence="1" type="ORF">NPIL_653591</name>
</gene>
<evidence type="ECO:0000313" key="2">
    <source>
        <dbReference type="Proteomes" id="UP000887013"/>
    </source>
</evidence>
<protein>
    <submittedName>
        <fullName evidence="1">Uncharacterized protein</fullName>
    </submittedName>
</protein>
<reference evidence="1" key="1">
    <citation type="submission" date="2020-08" db="EMBL/GenBank/DDBJ databases">
        <title>Multicomponent nature underlies the extraordinary mechanical properties of spider dragline silk.</title>
        <authorList>
            <person name="Kono N."/>
            <person name="Nakamura H."/>
            <person name="Mori M."/>
            <person name="Yoshida Y."/>
            <person name="Ohtoshi R."/>
            <person name="Malay A.D."/>
            <person name="Moran D.A.P."/>
            <person name="Tomita M."/>
            <person name="Numata K."/>
            <person name="Arakawa K."/>
        </authorList>
    </citation>
    <scope>NUCLEOTIDE SEQUENCE</scope>
</reference>
<evidence type="ECO:0000313" key="1">
    <source>
        <dbReference type="EMBL" id="GFT41396.1"/>
    </source>
</evidence>
<keyword evidence="2" id="KW-1185">Reference proteome</keyword>
<dbReference type="AlphaFoldDB" id="A0A8X6TS93"/>
<name>A0A8X6TS93_NEPPI</name>
<dbReference type="Proteomes" id="UP000887013">
    <property type="component" value="Unassembled WGS sequence"/>
</dbReference>
<comment type="caution">
    <text evidence="1">The sequence shown here is derived from an EMBL/GenBank/DDBJ whole genome shotgun (WGS) entry which is preliminary data.</text>
</comment>